<comment type="caution">
    <text evidence="2">The sequence shown here is derived from an EMBL/GenBank/DDBJ whole genome shotgun (WGS) entry which is preliminary data.</text>
</comment>
<evidence type="ECO:0000256" key="1">
    <source>
        <dbReference type="SAM" id="MobiDB-lite"/>
    </source>
</evidence>
<accession>A0AAE0IK19</accession>
<dbReference type="Proteomes" id="UP001283341">
    <property type="component" value="Unassembled WGS sequence"/>
</dbReference>
<dbReference type="Pfam" id="PF21858">
    <property type="entry name" value="DUF6914"/>
    <property type="match status" value="1"/>
</dbReference>
<reference evidence="2" key="2">
    <citation type="submission" date="2023-06" db="EMBL/GenBank/DDBJ databases">
        <authorList>
            <consortium name="Lawrence Berkeley National Laboratory"/>
            <person name="Haridas S."/>
            <person name="Hensen N."/>
            <person name="Bonometti L."/>
            <person name="Westerberg I."/>
            <person name="Brannstrom I.O."/>
            <person name="Guillou S."/>
            <person name="Cros-Aarteil S."/>
            <person name="Calhoun S."/>
            <person name="Kuo A."/>
            <person name="Mondo S."/>
            <person name="Pangilinan J."/>
            <person name="Riley R."/>
            <person name="Labutti K."/>
            <person name="Andreopoulos B."/>
            <person name="Lipzen A."/>
            <person name="Chen C."/>
            <person name="Yanf M."/>
            <person name="Daum C."/>
            <person name="Ng V."/>
            <person name="Clum A."/>
            <person name="Steindorff A."/>
            <person name="Ohm R."/>
            <person name="Martin F."/>
            <person name="Silar P."/>
            <person name="Natvig D."/>
            <person name="Lalanne C."/>
            <person name="Gautier V."/>
            <person name="Ament-Velasquez S.L."/>
            <person name="Kruys A."/>
            <person name="Hutchinson M.I."/>
            <person name="Powell A.J."/>
            <person name="Barry K."/>
            <person name="Miller A.N."/>
            <person name="Grigoriev I.V."/>
            <person name="Debuchy R."/>
            <person name="Gladieux P."/>
            <person name="Thoren M.H."/>
            <person name="Johannesson H."/>
        </authorList>
    </citation>
    <scope>NUCLEOTIDE SEQUENCE</scope>
    <source>
        <strain evidence="2">CBS 118394</strain>
    </source>
</reference>
<evidence type="ECO:0000313" key="2">
    <source>
        <dbReference type="EMBL" id="KAK3326485.1"/>
    </source>
</evidence>
<proteinExistence type="predicted"/>
<feature type="compositionally biased region" description="Basic and acidic residues" evidence="1">
    <location>
        <begin position="12"/>
        <end position="27"/>
    </location>
</feature>
<organism evidence="2 3">
    <name type="scientific">Apodospora peruviana</name>
    <dbReference type="NCBI Taxonomy" id="516989"/>
    <lineage>
        <taxon>Eukaryota</taxon>
        <taxon>Fungi</taxon>
        <taxon>Dikarya</taxon>
        <taxon>Ascomycota</taxon>
        <taxon>Pezizomycotina</taxon>
        <taxon>Sordariomycetes</taxon>
        <taxon>Sordariomycetidae</taxon>
        <taxon>Sordariales</taxon>
        <taxon>Lasiosphaeriaceae</taxon>
        <taxon>Apodospora</taxon>
    </lineage>
</organism>
<dbReference type="InterPro" id="IPR054208">
    <property type="entry name" value="DUF6914"/>
</dbReference>
<gene>
    <name evidence="2" type="ORF">B0H66DRAFT_600605</name>
</gene>
<dbReference type="AlphaFoldDB" id="A0AAE0IK19"/>
<name>A0AAE0IK19_9PEZI</name>
<sequence length="221" mass="25459">MNKIKTVLGGFRRGEKEAKDDNNMKGKEDDNDNLLYLGLYHRNKPRSYHYALLTGHQDPSTKEFHGRIFHAKNILVTIQDDTSSQKTRVEEQWTFQETDTATYSGKLLALVAIARISHQQQQQQQQQQLAKIFASVPVIQDDPEWRCGSWIRDALAALLQKEDSSADVAVVVEPVLSDWNKIREFSESYVLQKLGDKRYETAEQMRVTPIWSMVDDCEIQS</sequence>
<protein>
    <submittedName>
        <fullName evidence="2">Uncharacterized protein</fullName>
    </submittedName>
</protein>
<reference evidence="2" key="1">
    <citation type="journal article" date="2023" name="Mol. Phylogenet. Evol.">
        <title>Genome-scale phylogeny and comparative genomics of the fungal order Sordariales.</title>
        <authorList>
            <person name="Hensen N."/>
            <person name="Bonometti L."/>
            <person name="Westerberg I."/>
            <person name="Brannstrom I.O."/>
            <person name="Guillou S."/>
            <person name="Cros-Aarteil S."/>
            <person name="Calhoun S."/>
            <person name="Haridas S."/>
            <person name="Kuo A."/>
            <person name="Mondo S."/>
            <person name="Pangilinan J."/>
            <person name="Riley R."/>
            <person name="LaButti K."/>
            <person name="Andreopoulos B."/>
            <person name="Lipzen A."/>
            <person name="Chen C."/>
            <person name="Yan M."/>
            <person name="Daum C."/>
            <person name="Ng V."/>
            <person name="Clum A."/>
            <person name="Steindorff A."/>
            <person name="Ohm R.A."/>
            <person name="Martin F."/>
            <person name="Silar P."/>
            <person name="Natvig D.O."/>
            <person name="Lalanne C."/>
            <person name="Gautier V."/>
            <person name="Ament-Velasquez S.L."/>
            <person name="Kruys A."/>
            <person name="Hutchinson M.I."/>
            <person name="Powell A.J."/>
            <person name="Barry K."/>
            <person name="Miller A.N."/>
            <person name="Grigoriev I.V."/>
            <person name="Debuchy R."/>
            <person name="Gladieux P."/>
            <person name="Hiltunen Thoren M."/>
            <person name="Johannesson H."/>
        </authorList>
    </citation>
    <scope>NUCLEOTIDE SEQUENCE</scope>
    <source>
        <strain evidence="2">CBS 118394</strain>
    </source>
</reference>
<evidence type="ECO:0000313" key="3">
    <source>
        <dbReference type="Proteomes" id="UP001283341"/>
    </source>
</evidence>
<feature type="region of interest" description="Disordered" evidence="1">
    <location>
        <begin position="1"/>
        <end position="27"/>
    </location>
</feature>
<keyword evidence="3" id="KW-1185">Reference proteome</keyword>
<dbReference type="EMBL" id="JAUEDM010000002">
    <property type="protein sequence ID" value="KAK3326485.1"/>
    <property type="molecule type" value="Genomic_DNA"/>
</dbReference>